<dbReference type="PRINTS" id="PR00473">
    <property type="entry name" value="GALCTOKINASE"/>
</dbReference>
<dbReference type="PIRSF" id="PIRSF000530">
    <property type="entry name" value="Galactokinase"/>
    <property type="match status" value="1"/>
</dbReference>
<dbReference type="PRINTS" id="PR00959">
    <property type="entry name" value="MEVGALKINASE"/>
</dbReference>
<dbReference type="InterPro" id="IPR036554">
    <property type="entry name" value="GHMP_kinase_C_sf"/>
</dbReference>
<dbReference type="STRING" id="36087.A0A077ZCS3"/>
<gene>
    <name evidence="9" type="ORF">TTRE_0000564401</name>
</gene>
<dbReference type="Gene3D" id="3.30.230.10">
    <property type="match status" value="1"/>
</dbReference>
<dbReference type="InterPro" id="IPR020568">
    <property type="entry name" value="Ribosomal_Su5_D2-typ_SF"/>
</dbReference>
<dbReference type="PANTHER" id="PTHR10457:SF7">
    <property type="entry name" value="GALACTOKINASE-RELATED"/>
    <property type="match status" value="1"/>
</dbReference>
<reference evidence="9" key="1">
    <citation type="submission" date="2014-01" db="EMBL/GenBank/DDBJ databases">
        <authorList>
            <person name="Aslett M."/>
        </authorList>
    </citation>
    <scope>NUCLEOTIDE SEQUENCE</scope>
</reference>
<evidence type="ECO:0000259" key="8">
    <source>
        <dbReference type="Pfam" id="PF10509"/>
    </source>
</evidence>
<feature type="domain" description="GHMP kinase C-terminal" evidence="7">
    <location>
        <begin position="357"/>
        <end position="422"/>
    </location>
</feature>
<comment type="similarity">
    <text evidence="1">Belongs to the GHMP kinase family. GalK subfamily.</text>
</comment>
<evidence type="ECO:0000256" key="5">
    <source>
        <dbReference type="ARBA" id="ARBA00022840"/>
    </source>
</evidence>
<evidence type="ECO:0000256" key="3">
    <source>
        <dbReference type="ARBA" id="ARBA00022741"/>
    </source>
</evidence>
<dbReference type="PANTHER" id="PTHR10457">
    <property type="entry name" value="MEVALONATE KINASE/GALACTOKINASE"/>
    <property type="match status" value="1"/>
</dbReference>
<dbReference type="Pfam" id="PF08544">
    <property type="entry name" value="GHMP_kinases_C"/>
    <property type="match status" value="1"/>
</dbReference>
<dbReference type="PROSITE" id="PS00627">
    <property type="entry name" value="GHMP_KINASES_ATP"/>
    <property type="match status" value="1"/>
</dbReference>
<protein>
    <submittedName>
        <fullName evidence="9">N acetylgalactosamine kinase</fullName>
    </submittedName>
</protein>
<dbReference type="OrthoDB" id="187738at2759"/>
<evidence type="ECO:0000256" key="2">
    <source>
        <dbReference type="ARBA" id="ARBA00022679"/>
    </source>
</evidence>
<reference evidence="9" key="2">
    <citation type="submission" date="2014-03" db="EMBL/GenBank/DDBJ databases">
        <title>The whipworm genome and dual-species transcriptomics of an intimate host-pathogen interaction.</title>
        <authorList>
            <person name="Foth B.J."/>
            <person name="Tsai I.J."/>
            <person name="Reid A.J."/>
            <person name="Bancroft A.J."/>
            <person name="Nichol S."/>
            <person name="Tracey A."/>
            <person name="Holroyd N."/>
            <person name="Cotton J.A."/>
            <person name="Stanley E.J."/>
            <person name="Zarowiecki M."/>
            <person name="Liu J.Z."/>
            <person name="Huckvale T."/>
            <person name="Cooper P.J."/>
            <person name="Grencis R.K."/>
            <person name="Berriman M."/>
        </authorList>
    </citation>
    <scope>NUCLEOTIDE SEQUENCE [LARGE SCALE GENOMIC DNA]</scope>
</reference>
<feature type="domain" description="Galactokinase N-terminal" evidence="8">
    <location>
        <begin position="8"/>
        <end position="61"/>
    </location>
</feature>
<feature type="domain" description="GHMP kinase N-terminal" evidence="6">
    <location>
        <begin position="109"/>
        <end position="189"/>
    </location>
</feature>
<evidence type="ECO:0000256" key="1">
    <source>
        <dbReference type="ARBA" id="ARBA00006566"/>
    </source>
</evidence>
<evidence type="ECO:0000313" key="10">
    <source>
        <dbReference type="Proteomes" id="UP000030665"/>
    </source>
</evidence>
<dbReference type="SUPFAM" id="SSF54211">
    <property type="entry name" value="Ribosomal protein S5 domain 2-like"/>
    <property type="match status" value="1"/>
</dbReference>
<dbReference type="InterPro" id="IPR019539">
    <property type="entry name" value="GalKase_N"/>
</dbReference>
<name>A0A077ZCS3_TRITR</name>
<dbReference type="GO" id="GO:0005829">
    <property type="term" value="C:cytosol"/>
    <property type="evidence" value="ECO:0007669"/>
    <property type="project" value="TreeGrafter"/>
</dbReference>
<organism evidence="9 10">
    <name type="scientific">Trichuris trichiura</name>
    <name type="common">Whipworm</name>
    <name type="synonym">Trichocephalus trichiurus</name>
    <dbReference type="NCBI Taxonomy" id="36087"/>
    <lineage>
        <taxon>Eukaryota</taxon>
        <taxon>Metazoa</taxon>
        <taxon>Ecdysozoa</taxon>
        <taxon>Nematoda</taxon>
        <taxon>Enoplea</taxon>
        <taxon>Dorylaimia</taxon>
        <taxon>Trichinellida</taxon>
        <taxon>Trichuridae</taxon>
        <taxon>Trichuris</taxon>
    </lineage>
</organism>
<dbReference type="InterPro" id="IPR013750">
    <property type="entry name" value="GHMP_kinase_C_dom"/>
</dbReference>
<dbReference type="Gene3D" id="3.30.70.3170">
    <property type="match status" value="1"/>
</dbReference>
<keyword evidence="5" id="KW-0067">ATP-binding</keyword>
<keyword evidence="2" id="KW-0808">Transferase</keyword>
<dbReference type="EMBL" id="HG806151">
    <property type="protein sequence ID" value="CDW57353.1"/>
    <property type="molecule type" value="Genomic_DNA"/>
</dbReference>
<dbReference type="InterPro" id="IPR006203">
    <property type="entry name" value="GHMP_knse_ATP-bd_CS"/>
</dbReference>
<dbReference type="InterPro" id="IPR006206">
    <property type="entry name" value="Mevalonate/galactokinase"/>
</dbReference>
<dbReference type="Gene3D" id="1.20.1440.340">
    <property type="match status" value="1"/>
</dbReference>
<proteinExistence type="inferred from homology"/>
<evidence type="ECO:0000256" key="4">
    <source>
        <dbReference type="ARBA" id="ARBA00022777"/>
    </source>
</evidence>
<accession>A0A077ZCS3</accession>
<dbReference type="InterPro" id="IPR006204">
    <property type="entry name" value="GHMP_kinase_N_dom"/>
</dbReference>
<keyword evidence="4 9" id="KW-0418">Kinase</keyword>
<evidence type="ECO:0000313" key="9">
    <source>
        <dbReference type="EMBL" id="CDW57353.1"/>
    </source>
</evidence>
<keyword evidence="3" id="KW-0547">Nucleotide-binding</keyword>
<sequence length="460" mass="51057">MMENIVVQKFSETFGREPEYLVRCPGRVNLMGEHPLEREHVDYNGYPTLPIAIQQAIYAAVFVDTETADLDVHNVDPQFAVYMFQGSCHLLALASSFQSARELFLLHLGLRDCVERGFQSIVGGSIPVAAGLSSSSALVCCAALSTICAVLGDKWSDMISRQQLAEECARAERFVGTQGGGMDQAICLLADKFTAMLVEFDPLRLNRVTIPQSVCFVVCNSMVKSEKGSSKSLYNVRVTECRLAAKVLSKLLNLPWQTVTTLRDLQEKLRKELREMPILVRQYLHEEPYVQSEILGILECDEAALDPLHLQADGSYHLHNRALHVYEESLRVHDFRRICDEAVKRHSLTSKEVCNVRLGELLNKSHLSCSQLYDCSCKELDDLQDSLVSEFKGTVYGARLTGAGWGGCLVANIDSEGAEATVEKINMSLLKDRSKPETTKPDLFLCAPSAGAIVRFIKAS</sequence>
<dbReference type="InterPro" id="IPR014721">
    <property type="entry name" value="Ribsml_uS5_D2-typ_fold_subgr"/>
</dbReference>
<evidence type="ECO:0000259" key="6">
    <source>
        <dbReference type="Pfam" id="PF00288"/>
    </source>
</evidence>
<dbReference type="Pfam" id="PF10509">
    <property type="entry name" value="GalKase_gal_bdg"/>
    <property type="match status" value="1"/>
</dbReference>
<dbReference type="AlphaFoldDB" id="A0A077ZCS3"/>
<dbReference type="Proteomes" id="UP000030665">
    <property type="component" value="Unassembled WGS sequence"/>
</dbReference>
<dbReference type="InterPro" id="IPR000705">
    <property type="entry name" value="Galactokinase"/>
</dbReference>
<dbReference type="GO" id="GO:0004335">
    <property type="term" value="F:galactokinase activity"/>
    <property type="evidence" value="ECO:0007669"/>
    <property type="project" value="InterPro"/>
</dbReference>
<dbReference type="SUPFAM" id="SSF55060">
    <property type="entry name" value="GHMP Kinase, C-terminal domain"/>
    <property type="match status" value="1"/>
</dbReference>
<dbReference type="GO" id="GO:0006012">
    <property type="term" value="P:galactose metabolic process"/>
    <property type="evidence" value="ECO:0007669"/>
    <property type="project" value="InterPro"/>
</dbReference>
<evidence type="ECO:0000259" key="7">
    <source>
        <dbReference type="Pfam" id="PF08544"/>
    </source>
</evidence>
<keyword evidence="10" id="KW-1185">Reference proteome</keyword>
<dbReference type="GO" id="GO:0005524">
    <property type="term" value="F:ATP binding"/>
    <property type="evidence" value="ECO:0007669"/>
    <property type="project" value="UniProtKB-KW"/>
</dbReference>
<dbReference type="Pfam" id="PF00288">
    <property type="entry name" value="GHMP_kinases_N"/>
    <property type="match status" value="1"/>
</dbReference>